<dbReference type="InterPro" id="IPR036736">
    <property type="entry name" value="ACP-like_sf"/>
</dbReference>
<keyword evidence="2" id="KW-0597">Phosphoprotein</keyword>
<dbReference type="InterPro" id="IPR009081">
    <property type="entry name" value="PP-bd_ACP"/>
</dbReference>
<feature type="domain" description="Carrier" evidence="4">
    <location>
        <begin position="709"/>
        <end position="786"/>
    </location>
</feature>
<accession>A0ABS7GHK0</accession>
<dbReference type="CDD" id="cd00833">
    <property type="entry name" value="PKS"/>
    <property type="match status" value="1"/>
</dbReference>
<dbReference type="InterPro" id="IPR020841">
    <property type="entry name" value="PKS_Beta-ketoAc_synthase_dom"/>
</dbReference>
<keyword evidence="7" id="KW-1185">Reference proteome</keyword>
<dbReference type="Proteomes" id="UP000812961">
    <property type="component" value="Unassembled WGS sequence"/>
</dbReference>
<dbReference type="InterPro" id="IPR014031">
    <property type="entry name" value="Ketoacyl_synth_C"/>
</dbReference>
<keyword evidence="3" id="KW-0808">Transferase</keyword>
<dbReference type="PROSITE" id="PS50075">
    <property type="entry name" value="CARRIER"/>
    <property type="match status" value="1"/>
</dbReference>
<comment type="caution">
    <text evidence="6">The sequence shown here is derived from an EMBL/GenBank/DDBJ whole genome shotgun (WGS) entry which is preliminary data.</text>
</comment>
<dbReference type="PANTHER" id="PTHR43775:SF37">
    <property type="entry name" value="SI:DKEY-61P9.11"/>
    <property type="match status" value="1"/>
</dbReference>
<evidence type="ECO:0000259" key="4">
    <source>
        <dbReference type="PROSITE" id="PS50075"/>
    </source>
</evidence>
<evidence type="ECO:0000313" key="7">
    <source>
        <dbReference type="Proteomes" id="UP000812961"/>
    </source>
</evidence>
<dbReference type="Pfam" id="PF02801">
    <property type="entry name" value="Ketoacyl-synt_C"/>
    <property type="match status" value="1"/>
</dbReference>
<evidence type="ECO:0000313" key="6">
    <source>
        <dbReference type="EMBL" id="MBW8687175.1"/>
    </source>
</evidence>
<dbReference type="Gene3D" id="3.40.47.10">
    <property type="match status" value="1"/>
</dbReference>
<sequence>MNESIAIIGLSFELPEISSWKELIGSLSNNNTFIRPLSDNRMKDITDRFGDVPMASGGYLDRIDLFDPAFFDITRREAIRMFPEHRYFLLHAIRAFYDAGYTPEVLKGSNTGIFYTAATSAYNRFLDDAGSDFDNLTGIEGTRVANFLDTRGPVISVHTTCSSSLVALHNACQSLHLKECDMAMAAGVKFSATTKDTLKNTVVMSKTEQCRPFDAAADGMMNGEGVICVILKRLEDARRDKDPIYGVIEGSAVNHGGARISSLTAPSADAQKEVILKAWEHARVNPAEIGFIEAHGTGTILGDPIEFSAITSAFRERGVAGTVCGISSFKGQIGHLDTLSGLAGVLRLLAAQHTGIMPPQANFQTINEHIDEQGSPVRVQRTAEPWPTINGLRRGGVSSFGLTGTNVHMIIAHGEQLEEPVDKPVHFLQIGERSPARLAQLKQQLAGSLADDTDLRLFSRKVNRLYHAGKVNEGLIFSEKKELMDLLQEPAAAATNETLFLLMDLDLIDYDLALIEEILEENLLIRSCWADVTRNKYAPADFQRKKLLNVLFQYTIYKYLLTFKVQVVARQGEGVLQDLLHNRIQPADIIHNPTLIKENNNVFNKTAFEAYLSKIRQEKKVIIISFAGKEEFQGSISGQLSAYDRYQLYRELLSAGYNPLKVQNVPVLYHGLPIPMFDLSRIWPENVRSLVPASQTPTPVIESGEPPLLSLEEIRQRIKIIWQQVLETEEDIALTDNFFELGGDSLSGLDMLEALDKAFNGSYVTYEEMFAVATLEQLSDTLQQRMGGSVKQEPEQTAIVSADDRERNYRKLVDNLEQRPVPPKAVIKDILVTGATGLLGAFLVRKMEETTDGTIWCLVRGEDQIQAAARFSHIYNEYFGTVPADNIKVITGDLYDPAIFMEGVSDLRLLKNVNAVYHAAGSPAFVGNVPVEEHINYVGTKHIFDWAVSNNVEYFNYISTIGVVGNKMPGHIEAFYETDLDLGQDTTNFIHSATKLRAEAYMRTHQLSRMNVNIFRIPNIGGRFNDGYSRFDMSKNLMYLKLQMVTKVGHYSDEFLHYNLNMRVVPVDVLAKSICDLSVYQHELLQTFHLIYEKGFSIEEIINACEANGLHISKMEDSAFSAYLEEWQRTSKDHANSLMKHGAYDKTRKESNYKVVADATRLTLHKITSDTTYDRAVYLKNIVHHCIEEGFLQPLAQPVR</sequence>
<keyword evidence="1" id="KW-0596">Phosphopantetheine</keyword>
<dbReference type="EMBL" id="JAICCF010000004">
    <property type="protein sequence ID" value="MBW8687175.1"/>
    <property type="molecule type" value="Genomic_DNA"/>
</dbReference>
<gene>
    <name evidence="6" type="ORF">K1Y79_22750</name>
</gene>
<reference evidence="6 7" key="1">
    <citation type="submission" date="2021-08" db="EMBL/GenBank/DDBJ databases">
        <title>The genome sequence of Chitinophaga sp. B61.</title>
        <authorList>
            <person name="Zhang X."/>
        </authorList>
    </citation>
    <scope>NUCLEOTIDE SEQUENCE [LARGE SCALE GENOMIC DNA]</scope>
    <source>
        <strain evidence="6 7">B61</strain>
    </source>
</reference>
<dbReference type="RefSeq" id="WP_220252498.1">
    <property type="nucleotide sequence ID" value="NZ_JAICCF010000004.1"/>
</dbReference>
<dbReference type="InterPro" id="IPR050091">
    <property type="entry name" value="PKS_NRPS_Biosynth_Enz"/>
</dbReference>
<dbReference type="InterPro" id="IPR016039">
    <property type="entry name" value="Thiolase-like"/>
</dbReference>
<evidence type="ECO:0000259" key="5">
    <source>
        <dbReference type="PROSITE" id="PS52004"/>
    </source>
</evidence>
<name>A0ABS7GHK0_9BACT</name>
<dbReference type="Pfam" id="PF00550">
    <property type="entry name" value="PP-binding"/>
    <property type="match status" value="1"/>
</dbReference>
<evidence type="ECO:0000256" key="2">
    <source>
        <dbReference type="ARBA" id="ARBA00022553"/>
    </source>
</evidence>
<dbReference type="SMART" id="SM00825">
    <property type="entry name" value="PKS_KS"/>
    <property type="match status" value="1"/>
</dbReference>
<proteinExistence type="predicted"/>
<dbReference type="PANTHER" id="PTHR43775">
    <property type="entry name" value="FATTY ACID SYNTHASE"/>
    <property type="match status" value="1"/>
</dbReference>
<dbReference type="SUPFAM" id="SSF53901">
    <property type="entry name" value="Thiolase-like"/>
    <property type="match status" value="1"/>
</dbReference>
<protein>
    <submittedName>
        <fullName evidence="6">SDR family oxidoreductase</fullName>
    </submittedName>
</protein>
<dbReference type="InterPro" id="IPR036291">
    <property type="entry name" value="NAD(P)-bd_dom_sf"/>
</dbReference>
<evidence type="ECO:0000256" key="3">
    <source>
        <dbReference type="ARBA" id="ARBA00022679"/>
    </source>
</evidence>
<dbReference type="SUPFAM" id="SSF51735">
    <property type="entry name" value="NAD(P)-binding Rossmann-fold domains"/>
    <property type="match status" value="1"/>
</dbReference>
<dbReference type="Gene3D" id="1.10.1200.10">
    <property type="entry name" value="ACP-like"/>
    <property type="match status" value="1"/>
</dbReference>
<dbReference type="Gene3D" id="3.40.50.720">
    <property type="entry name" value="NAD(P)-binding Rossmann-like Domain"/>
    <property type="match status" value="1"/>
</dbReference>
<dbReference type="InterPro" id="IPR006162">
    <property type="entry name" value="Ppantetheine_attach_site"/>
</dbReference>
<dbReference type="PROSITE" id="PS00012">
    <property type="entry name" value="PHOSPHOPANTETHEINE"/>
    <property type="match status" value="1"/>
</dbReference>
<feature type="domain" description="Ketosynthase family 3 (KS3)" evidence="5">
    <location>
        <begin position="2"/>
        <end position="413"/>
    </location>
</feature>
<dbReference type="Pfam" id="PF00109">
    <property type="entry name" value="ketoacyl-synt"/>
    <property type="match status" value="1"/>
</dbReference>
<organism evidence="6 7">
    <name type="scientific">Chitinophaga rhizophila</name>
    <dbReference type="NCBI Taxonomy" id="2866212"/>
    <lineage>
        <taxon>Bacteria</taxon>
        <taxon>Pseudomonadati</taxon>
        <taxon>Bacteroidota</taxon>
        <taxon>Chitinophagia</taxon>
        <taxon>Chitinophagales</taxon>
        <taxon>Chitinophagaceae</taxon>
        <taxon>Chitinophaga</taxon>
    </lineage>
</organism>
<dbReference type="InterPro" id="IPR014030">
    <property type="entry name" value="Ketoacyl_synth_N"/>
</dbReference>
<evidence type="ECO:0000256" key="1">
    <source>
        <dbReference type="ARBA" id="ARBA00022450"/>
    </source>
</evidence>
<dbReference type="Pfam" id="PF07993">
    <property type="entry name" value="NAD_binding_4"/>
    <property type="match status" value="1"/>
</dbReference>
<dbReference type="InterPro" id="IPR013120">
    <property type="entry name" value="FAR_NAD-bd"/>
</dbReference>
<dbReference type="SUPFAM" id="SSF47336">
    <property type="entry name" value="ACP-like"/>
    <property type="match status" value="1"/>
</dbReference>
<dbReference type="PROSITE" id="PS52004">
    <property type="entry name" value="KS3_2"/>
    <property type="match status" value="1"/>
</dbReference>
<dbReference type="Gene3D" id="1.10.1240.100">
    <property type="match status" value="1"/>
</dbReference>